<dbReference type="InterPro" id="IPR028208">
    <property type="entry name" value="Effector_pro_NleD-like"/>
</dbReference>
<accession>A0A250IYJ0</accession>
<organism evidence="2 3">
    <name type="scientific">Cystobacter fuscus</name>
    <dbReference type="NCBI Taxonomy" id="43"/>
    <lineage>
        <taxon>Bacteria</taxon>
        <taxon>Pseudomonadati</taxon>
        <taxon>Myxococcota</taxon>
        <taxon>Myxococcia</taxon>
        <taxon>Myxococcales</taxon>
        <taxon>Cystobacterineae</taxon>
        <taxon>Archangiaceae</taxon>
        <taxon>Cystobacter</taxon>
    </lineage>
</organism>
<reference evidence="2 3" key="1">
    <citation type="submission" date="2017-06" db="EMBL/GenBank/DDBJ databases">
        <title>Sequencing and comparative analysis of myxobacterial genomes.</title>
        <authorList>
            <person name="Rupp O."/>
            <person name="Goesmann A."/>
            <person name="Sogaard-Andersen L."/>
        </authorList>
    </citation>
    <scope>NUCLEOTIDE SEQUENCE [LARGE SCALE GENOMIC DNA]</scope>
    <source>
        <strain evidence="2 3">DSM 52655</strain>
    </source>
</reference>
<sequence length="476" mass="50820">MPISPINNRPAQATHTPARTSNTPSISSTNGSAKSGATTEAATTGSAGAPTGQQVQQQKPPASAPPDWHQDQLGKPKAPSQEPSSGNAVFKSKDDVAAMNARRNSVYGARPSGSSGRAAATAQTSPSSARAGAHSPAAPAPAASRNSETPASGQPPRKLNDALAAEIAQYHYDPAQPNDRKRMNSQADYGVVHPDLPGIRTRLPSVPMENQPIRGEGFADFTRDARVSTHRLMEGQTGHAMLTELNNSTERLNPGATGTQKVPLTAVDIRESNRMSHHPRLDPNLTSDAAIFADAQQAYRFNGQPSAGKASNINYNPQGGKTNPQDTATQVGDNRANSLGHEMTHAWRAAHGVAVAPLESSKHAQHPTLQRYNNPDGTNLPKAVISHHNLLKEEFETVGLQPTPGRPNAPSENKIRRELGMPPRTDYSGEGPNGQTEEALARIDAGTDNRTFFQKHEKSPFYRPSDVQKIVSDLEK</sequence>
<proteinExistence type="predicted"/>
<feature type="compositionally biased region" description="Polar residues" evidence="1">
    <location>
        <begin position="1"/>
        <end position="30"/>
    </location>
</feature>
<evidence type="ECO:0000313" key="2">
    <source>
        <dbReference type="EMBL" id="ATB36308.1"/>
    </source>
</evidence>
<protein>
    <submittedName>
        <fullName evidence="2">Uncharacterized protein</fullName>
    </submittedName>
</protein>
<name>A0A250IYJ0_9BACT</name>
<gene>
    <name evidence="2" type="ORF">CYFUS_001722</name>
</gene>
<dbReference type="Pfam" id="PF14891">
    <property type="entry name" value="Peptidase_M91"/>
    <property type="match status" value="1"/>
</dbReference>
<feature type="region of interest" description="Disordered" evidence="1">
    <location>
        <begin position="399"/>
        <end position="438"/>
    </location>
</feature>
<feature type="compositionally biased region" description="Low complexity" evidence="1">
    <location>
        <begin position="108"/>
        <end position="144"/>
    </location>
</feature>
<dbReference type="Proteomes" id="UP000217257">
    <property type="component" value="Chromosome"/>
</dbReference>
<feature type="region of interest" description="Disordered" evidence="1">
    <location>
        <begin position="306"/>
        <end position="328"/>
    </location>
</feature>
<dbReference type="EMBL" id="CP022098">
    <property type="protein sequence ID" value="ATB36308.1"/>
    <property type="molecule type" value="Genomic_DNA"/>
</dbReference>
<evidence type="ECO:0000256" key="1">
    <source>
        <dbReference type="SAM" id="MobiDB-lite"/>
    </source>
</evidence>
<dbReference type="AlphaFoldDB" id="A0A250IYJ0"/>
<dbReference type="RefSeq" id="WP_232537449.1">
    <property type="nucleotide sequence ID" value="NZ_CP022098.1"/>
</dbReference>
<feature type="region of interest" description="Disordered" evidence="1">
    <location>
        <begin position="1"/>
        <end position="158"/>
    </location>
</feature>
<feature type="compositionally biased region" description="Low complexity" evidence="1">
    <location>
        <begin position="31"/>
        <end position="52"/>
    </location>
</feature>
<evidence type="ECO:0000313" key="3">
    <source>
        <dbReference type="Proteomes" id="UP000217257"/>
    </source>
</evidence>
<dbReference type="KEGG" id="cfus:CYFUS_001722"/>